<dbReference type="EMBL" id="KZ821221">
    <property type="protein sequence ID" value="PYH48315.1"/>
    <property type="molecule type" value="Genomic_DNA"/>
</dbReference>
<evidence type="ECO:0000256" key="2">
    <source>
        <dbReference type="ARBA" id="ARBA00007528"/>
    </source>
</evidence>
<dbReference type="InterPro" id="IPR017853">
    <property type="entry name" value="GH"/>
</dbReference>
<evidence type="ECO:0000313" key="13">
    <source>
        <dbReference type="EMBL" id="PYH48315.1"/>
    </source>
</evidence>
<protein>
    <recommendedName>
        <fullName evidence="11">1,3-beta-glucanosyltransferase</fullName>
        <ecNumber evidence="11">2.4.1.-</ecNumber>
    </recommendedName>
</protein>
<comment type="function">
    <text evidence="10">Splits internally a 1,3-beta-glucan molecule and transfers the newly generated reducing end (the donor) to the non-reducing end of another 1,3-beta-glucan molecule (the acceptor) forming a 1,3-beta linkage, resulting in the elongation of 1,3-beta-glucan chains in the cell wall. Involved in cell wall morphogenesis.</text>
</comment>
<evidence type="ECO:0000256" key="11">
    <source>
        <dbReference type="RuleBase" id="RU361209"/>
    </source>
</evidence>
<dbReference type="GO" id="GO:0031505">
    <property type="term" value="P:fungal-type cell wall organization"/>
    <property type="evidence" value="ECO:0007669"/>
    <property type="project" value="TreeGrafter"/>
</dbReference>
<proteinExistence type="inferred from homology"/>
<name>A0A318ZNT6_9EURO</name>
<dbReference type="GO" id="GO:0042124">
    <property type="term" value="F:1,3-beta-glucanosyltransferase activity"/>
    <property type="evidence" value="ECO:0007669"/>
    <property type="project" value="TreeGrafter"/>
</dbReference>
<dbReference type="GO" id="GO:0098552">
    <property type="term" value="C:side of membrane"/>
    <property type="evidence" value="ECO:0007669"/>
    <property type="project" value="UniProtKB-KW"/>
</dbReference>
<evidence type="ECO:0000313" key="14">
    <source>
        <dbReference type="Proteomes" id="UP000248349"/>
    </source>
</evidence>
<evidence type="ECO:0000256" key="12">
    <source>
        <dbReference type="SAM" id="MobiDB-lite"/>
    </source>
</evidence>
<feature type="region of interest" description="Disordered" evidence="12">
    <location>
        <begin position="423"/>
        <end position="458"/>
    </location>
</feature>
<sequence length="487" mass="51787">MIPTYARLLATACALATTANAVTPLVVKGTDFVNSETGDRFQILGVDYQPGGSSGFSTTEDPLSQPDACLRDAALMQSLGVNTIRVYNLSPTIDHSKCASIFNGAGIYMILDVNSPLSGGSLDRTDPSGTYNAEYFEQVFGVIEAFKNFPNTLAFFSGNEVINEDSVYEAPAYVRAVTRDMKDYISKNANRTIPVGYSAADVRDVLVDTLNYFECDLKNSTSSKADLFGLNSYSWCGDSSYTESGYNVLVEDFSNSSLPVFFSEFGCNEVTPRTFSEVPTIYGKDMSAVFSGGLVYEWTQEANNYGLVAINSSDVATLLVDYDNLKTQYSKLNMTSIESSNATQTSQEAVTCDASLISGSFLNSWDLPTRPTKVGDWISNGYTNATVGKLVTVSSTTIPQTIYSSSGGKLSSIKYTVLASDESNVPNNETSTTTSSNSSSTSSSTSSASSSSGTSSTKESGATAAAQMSASVLGLLSGVTLFAAFLL</sequence>
<evidence type="ECO:0000256" key="4">
    <source>
        <dbReference type="ARBA" id="ARBA00022622"/>
    </source>
</evidence>
<keyword evidence="9 11" id="KW-0449">Lipoprotein</keyword>
<evidence type="ECO:0000256" key="3">
    <source>
        <dbReference type="ARBA" id="ARBA00022475"/>
    </source>
</evidence>
<dbReference type="PANTHER" id="PTHR31468">
    <property type="entry name" value="1,3-BETA-GLUCANOSYLTRANSFERASE GAS1"/>
    <property type="match status" value="1"/>
</dbReference>
<dbReference type="STRING" id="1450539.A0A318ZNT6"/>
<dbReference type="GO" id="GO:0005886">
    <property type="term" value="C:plasma membrane"/>
    <property type="evidence" value="ECO:0007669"/>
    <property type="project" value="UniProtKB-SubCell"/>
</dbReference>
<evidence type="ECO:0000256" key="10">
    <source>
        <dbReference type="ARBA" id="ARBA00025026"/>
    </source>
</evidence>
<keyword evidence="14" id="KW-1185">Reference proteome</keyword>
<comment type="similarity">
    <text evidence="2 11">Belongs to the glycosyl hydrolase 72 family.</text>
</comment>
<reference evidence="13 14" key="1">
    <citation type="submission" date="2016-12" db="EMBL/GenBank/DDBJ databases">
        <title>The genomes of Aspergillus section Nigri reveals drivers in fungal speciation.</title>
        <authorList>
            <consortium name="DOE Joint Genome Institute"/>
            <person name="Vesth T.C."/>
            <person name="Nybo J."/>
            <person name="Theobald S."/>
            <person name="Brandl J."/>
            <person name="Frisvad J.C."/>
            <person name="Nielsen K.F."/>
            <person name="Lyhne E.K."/>
            <person name="Kogle M.E."/>
            <person name="Kuo A."/>
            <person name="Riley R."/>
            <person name="Clum A."/>
            <person name="Nolan M."/>
            <person name="Lipzen A."/>
            <person name="Salamov A."/>
            <person name="Henrissat B."/>
            <person name="Wiebenga A."/>
            <person name="De Vries R.P."/>
            <person name="Grigoriev I.V."/>
            <person name="Mortensen U.H."/>
            <person name="Andersen M.R."/>
            <person name="Baker S.E."/>
        </authorList>
    </citation>
    <scope>NUCLEOTIDE SEQUENCE [LARGE SCALE GENOMIC DNA]</scope>
    <source>
        <strain evidence="13 14">JOP 1030-1</strain>
    </source>
</reference>
<dbReference type="RefSeq" id="XP_025434297.1">
    <property type="nucleotide sequence ID" value="XM_025570583.1"/>
</dbReference>
<dbReference type="SUPFAM" id="SSF51445">
    <property type="entry name" value="(Trans)glycosidases"/>
    <property type="match status" value="1"/>
</dbReference>
<dbReference type="GeneID" id="37071811"/>
<feature type="compositionally biased region" description="Low complexity" evidence="12">
    <location>
        <begin position="428"/>
        <end position="458"/>
    </location>
</feature>
<dbReference type="AlphaFoldDB" id="A0A318ZNT6"/>
<evidence type="ECO:0000256" key="1">
    <source>
        <dbReference type="ARBA" id="ARBA00004609"/>
    </source>
</evidence>
<dbReference type="EC" id="2.4.1.-" evidence="11"/>
<evidence type="ECO:0000256" key="8">
    <source>
        <dbReference type="ARBA" id="ARBA00023180"/>
    </source>
</evidence>
<feature type="signal peptide" evidence="11">
    <location>
        <begin position="1"/>
        <end position="21"/>
    </location>
</feature>
<evidence type="ECO:0000256" key="9">
    <source>
        <dbReference type="ARBA" id="ARBA00023288"/>
    </source>
</evidence>
<dbReference type="Pfam" id="PF03198">
    <property type="entry name" value="Glyco_hydro_72"/>
    <property type="match status" value="1"/>
</dbReference>
<evidence type="ECO:0000256" key="6">
    <source>
        <dbReference type="ARBA" id="ARBA00022729"/>
    </source>
</evidence>
<keyword evidence="5 11" id="KW-0808">Transferase</keyword>
<evidence type="ECO:0000256" key="7">
    <source>
        <dbReference type="ARBA" id="ARBA00023136"/>
    </source>
</evidence>
<organism evidence="13 14">
    <name type="scientific">Aspergillus saccharolyticus JOP 1030-1</name>
    <dbReference type="NCBI Taxonomy" id="1450539"/>
    <lineage>
        <taxon>Eukaryota</taxon>
        <taxon>Fungi</taxon>
        <taxon>Dikarya</taxon>
        <taxon>Ascomycota</taxon>
        <taxon>Pezizomycotina</taxon>
        <taxon>Eurotiomycetes</taxon>
        <taxon>Eurotiomycetidae</taxon>
        <taxon>Eurotiales</taxon>
        <taxon>Aspergillaceae</taxon>
        <taxon>Aspergillus</taxon>
        <taxon>Aspergillus subgen. Circumdati</taxon>
    </lineage>
</organism>
<dbReference type="Gene3D" id="3.20.20.80">
    <property type="entry name" value="Glycosidases"/>
    <property type="match status" value="1"/>
</dbReference>
<dbReference type="Proteomes" id="UP000248349">
    <property type="component" value="Unassembled WGS sequence"/>
</dbReference>
<dbReference type="InterPro" id="IPR004886">
    <property type="entry name" value="Glucanosyltransferase"/>
</dbReference>
<keyword evidence="4 11" id="KW-0336">GPI-anchor</keyword>
<keyword evidence="8" id="KW-0325">Glycoprotein</keyword>
<evidence type="ECO:0000256" key="5">
    <source>
        <dbReference type="ARBA" id="ARBA00022679"/>
    </source>
</evidence>
<dbReference type="OrthoDB" id="421038at2759"/>
<comment type="subcellular location">
    <subcellularLocation>
        <location evidence="1 11">Cell membrane</location>
        <topology evidence="1 11">Lipid-anchor</topology>
        <topology evidence="1 11">GPI-anchor</topology>
    </subcellularLocation>
</comment>
<keyword evidence="3" id="KW-1003">Cell membrane</keyword>
<accession>A0A318ZNT6</accession>
<dbReference type="GO" id="GO:0071970">
    <property type="term" value="P:fungal-type cell wall (1-&gt;3)-beta-D-glucan biosynthetic process"/>
    <property type="evidence" value="ECO:0007669"/>
    <property type="project" value="TreeGrafter"/>
</dbReference>
<gene>
    <name evidence="13" type="ORF">BP01DRAFT_145270</name>
</gene>
<keyword evidence="7 11" id="KW-0472">Membrane</keyword>
<dbReference type="PANTHER" id="PTHR31468:SF4">
    <property type="entry name" value="1,3-BETA-GLUCANOSYLTRANSFERASE GAS3-RELATED"/>
    <property type="match status" value="1"/>
</dbReference>
<dbReference type="FunFam" id="3.20.20.80:FF:000032">
    <property type="entry name" value="1,3-beta-glucanosyltransferase"/>
    <property type="match status" value="1"/>
</dbReference>
<feature type="chain" id="PRO_5016193405" description="1,3-beta-glucanosyltransferase" evidence="11">
    <location>
        <begin position="22"/>
        <end position="487"/>
    </location>
</feature>
<keyword evidence="6 11" id="KW-0732">Signal</keyword>